<gene>
    <name evidence="6" type="ORF">AsAng_0020900</name>
</gene>
<evidence type="ECO:0000313" key="6">
    <source>
        <dbReference type="EMBL" id="BDS11376.1"/>
    </source>
</evidence>
<dbReference type="EMBL" id="AP026867">
    <property type="protein sequence ID" value="BDS11376.1"/>
    <property type="molecule type" value="Genomic_DNA"/>
</dbReference>
<protein>
    <submittedName>
        <fullName evidence="6">Isoprenylcysteine carboxylmethyltransferase family protein</fullName>
    </submittedName>
</protein>
<dbReference type="Gene3D" id="1.20.120.1630">
    <property type="match status" value="1"/>
</dbReference>
<dbReference type="Pfam" id="PF04191">
    <property type="entry name" value="PEMT"/>
    <property type="match status" value="1"/>
</dbReference>
<dbReference type="InterPro" id="IPR007318">
    <property type="entry name" value="Phopholipid_MeTrfase"/>
</dbReference>
<keyword evidence="7" id="KW-1185">Reference proteome</keyword>
<feature type="transmembrane region" description="Helical" evidence="5">
    <location>
        <begin position="33"/>
        <end position="50"/>
    </location>
</feature>
<name>A0A916DRN7_9BACT</name>
<dbReference type="RefSeq" id="WP_264792563.1">
    <property type="nucleotide sequence ID" value="NZ_AP026867.1"/>
</dbReference>
<dbReference type="GO" id="GO:0012505">
    <property type="term" value="C:endomembrane system"/>
    <property type="evidence" value="ECO:0007669"/>
    <property type="project" value="UniProtKB-SubCell"/>
</dbReference>
<feature type="transmembrane region" description="Helical" evidence="5">
    <location>
        <begin position="106"/>
        <end position="122"/>
    </location>
</feature>
<comment type="subcellular location">
    <subcellularLocation>
        <location evidence="1">Endomembrane system</location>
        <topology evidence="1">Multi-pass membrane protein</topology>
    </subcellularLocation>
</comment>
<dbReference type="GO" id="GO:0016740">
    <property type="term" value="F:transferase activity"/>
    <property type="evidence" value="ECO:0007669"/>
    <property type="project" value="UniProtKB-ARBA"/>
</dbReference>
<sequence length="147" mass="17193">MKRVIPPFLFVLCILLMIGLNFLSPTPKLLKPPINYFGILLLLLGLVMTAKVRKLFDDVDTEIHTFKKPKKLVTDGLFKISRNPIYLGFSISLIGVWMLLGNQTSIIGIFLFILISNFWYIPHEENRMEKEFGIDYKKYKSKVRRWI</sequence>
<dbReference type="PANTHER" id="PTHR12714:SF11">
    <property type="entry name" value="PROTEIN C-TERMINAL S-ISOPRENYLCYSTEINE CARBOXYL O-METHYLTRANSFERASE"/>
    <property type="match status" value="1"/>
</dbReference>
<dbReference type="Proteomes" id="UP001060919">
    <property type="component" value="Chromosome"/>
</dbReference>
<evidence type="ECO:0000313" key="7">
    <source>
        <dbReference type="Proteomes" id="UP001060919"/>
    </source>
</evidence>
<proteinExistence type="predicted"/>
<accession>A0A916DRN7</accession>
<evidence type="ECO:0000256" key="4">
    <source>
        <dbReference type="ARBA" id="ARBA00023136"/>
    </source>
</evidence>
<evidence type="ECO:0000256" key="1">
    <source>
        <dbReference type="ARBA" id="ARBA00004127"/>
    </source>
</evidence>
<reference evidence="6" key="1">
    <citation type="submission" date="2022-09" db="EMBL/GenBank/DDBJ databases">
        <title>Aureispira anguillicida sp. nov., isolated from Leptocephalus of Japanese eel Anguilla japonica.</title>
        <authorList>
            <person name="Yuasa K."/>
            <person name="Mekata T."/>
            <person name="Ikunari K."/>
        </authorList>
    </citation>
    <scope>NUCLEOTIDE SEQUENCE</scope>
    <source>
        <strain evidence="6">EL160426</strain>
    </source>
</reference>
<keyword evidence="2 5" id="KW-0812">Transmembrane</keyword>
<evidence type="ECO:0000256" key="5">
    <source>
        <dbReference type="SAM" id="Phobius"/>
    </source>
</evidence>
<organism evidence="6 7">
    <name type="scientific">Aureispira anguillae</name>
    <dbReference type="NCBI Taxonomy" id="2864201"/>
    <lineage>
        <taxon>Bacteria</taxon>
        <taxon>Pseudomonadati</taxon>
        <taxon>Bacteroidota</taxon>
        <taxon>Saprospiria</taxon>
        <taxon>Saprospirales</taxon>
        <taxon>Saprospiraceae</taxon>
        <taxon>Aureispira</taxon>
    </lineage>
</organism>
<evidence type="ECO:0000256" key="2">
    <source>
        <dbReference type="ARBA" id="ARBA00022692"/>
    </source>
</evidence>
<dbReference type="PANTHER" id="PTHR12714">
    <property type="entry name" value="PROTEIN-S ISOPRENYLCYSTEINE O-METHYLTRANSFERASE"/>
    <property type="match status" value="1"/>
</dbReference>
<dbReference type="KEGG" id="aup:AsAng_0020900"/>
<dbReference type="AlphaFoldDB" id="A0A916DRN7"/>
<feature type="transmembrane region" description="Helical" evidence="5">
    <location>
        <begin position="84"/>
        <end position="100"/>
    </location>
</feature>
<keyword evidence="3 5" id="KW-1133">Transmembrane helix</keyword>
<evidence type="ECO:0000256" key="3">
    <source>
        <dbReference type="ARBA" id="ARBA00022989"/>
    </source>
</evidence>
<keyword evidence="4 5" id="KW-0472">Membrane</keyword>